<organism evidence="1 2">
    <name type="scientific">Streptomyces canus</name>
    <dbReference type="NCBI Taxonomy" id="58343"/>
    <lineage>
        <taxon>Bacteria</taxon>
        <taxon>Bacillati</taxon>
        <taxon>Actinomycetota</taxon>
        <taxon>Actinomycetes</taxon>
        <taxon>Kitasatosporales</taxon>
        <taxon>Streptomycetaceae</taxon>
        <taxon>Streptomyces</taxon>
        <taxon>Streptomyces aurantiacus group</taxon>
    </lineage>
</organism>
<dbReference type="Pfam" id="PF19953">
    <property type="entry name" value="EACC1"/>
    <property type="match status" value="1"/>
</dbReference>
<sequence>MGNRPTVQRPDEVVDVLLLIAPDPELDPETAERLARQLWSEIAELDITSVRPGSGGPVPEGAKGVDAVTFGAVVVALSASGGVFTALVDTVRDWLGRSAARHRVSLTIDGDTIELERASVDERRELIEAYVRRHTGG</sequence>
<gene>
    <name evidence="1" type="ORF">QFZ22_000339</name>
</gene>
<evidence type="ECO:0000313" key="1">
    <source>
        <dbReference type="EMBL" id="MDQ0904354.1"/>
    </source>
</evidence>
<dbReference type="AlphaFoldDB" id="A0AAW8F2N0"/>
<accession>A0AAW8F2N0</accession>
<dbReference type="InterPro" id="IPR045428">
    <property type="entry name" value="EACC1"/>
</dbReference>
<name>A0AAW8F2N0_9ACTN</name>
<protein>
    <submittedName>
        <fullName evidence="1">Uncharacterized protein</fullName>
    </submittedName>
</protein>
<evidence type="ECO:0000313" key="2">
    <source>
        <dbReference type="Proteomes" id="UP001234216"/>
    </source>
</evidence>
<comment type="caution">
    <text evidence="1">The sequence shown here is derived from an EMBL/GenBank/DDBJ whole genome shotgun (WGS) entry which is preliminary data.</text>
</comment>
<dbReference type="RefSeq" id="WP_306971936.1">
    <property type="nucleotide sequence ID" value="NZ_JAUSZV010000002.1"/>
</dbReference>
<dbReference type="Proteomes" id="UP001234216">
    <property type="component" value="Unassembled WGS sequence"/>
</dbReference>
<reference evidence="1" key="1">
    <citation type="submission" date="2023-07" db="EMBL/GenBank/DDBJ databases">
        <title>Comparative genomics of wheat-associated soil bacteria to identify genetic determinants of phenazine resistance.</title>
        <authorList>
            <person name="Mouncey N."/>
        </authorList>
    </citation>
    <scope>NUCLEOTIDE SEQUENCE</scope>
    <source>
        <strain evidence="1">V4I22</strain>
    </source>
</reference>
<dbReference type="EMBL" id="JAUSZV010000002">
    <property type="protein sequence ID" value="MDQ0904354.1"/>
    <property type="molecule type" value="Genomic_DNA"/>
</dbReference>
<proteinExistence type="predicted"/>